<reference evidence="3 4" key="1">
    <citation type="submission" date="2014-06" db="EMBL/GenBank/DDBJ databases">
        <title>Evolutionary Origins and Diversification of the Mycorrhizal Mutualists.</title>
        <authorList>
            <consortium name="DOE Joint Genome Institute"/>
            <consortium name="Mycorrhizal Genomics Consortium"/>
            <person name="Kohler A."/>
            <person name="Kuo A."/>
            <person name="Nagy L.G."/>
            <person name="Floudas D."/>
            <person name="Copeland A."/>
            <person name="Barry K.W."/>
            <person name="Cichocki N."/>
            <person name="Veneault-Fourrey C."/>
            <person name="LaButti K."/>
            <person name="Lindquist E.A."/>
            <person name="Lipzen A."/>
            <person name="Lundell T."/>
            <person name="Morin E."/>
            <person name="Murat C."/>
            <person name="Riley R."/>
            <person name="Ohm R."/>
            <person name="Sun H."/>
            <person name="Tunlid A."/>
            <person name="Henrissat B."/>
            <person name="Grigoriev I.V."/>
            <person name="Hibbett D.S."/>
            <person name="Martin F."/>
        </authorList>
    </citation>
    <scope>NUCLEOTIDE SEQUENCE [LARGE SCALE GENOMIC DNA]</scope>
    <source>
        <strain evidence="3 4">SS14</strain>
    </source>
</reference>
<proteinExistence type="predicted"/>
<feature type="compositionally biased region" description="Low complexity" evidence="2">
    <location>
        <begin position="257"/>
        <end position="272"/>
    </location>
</feature>
<name>A0A0C9U9I4_SPHS4</name>
<dbReference type="AlphaFoldDB" id="A0A0C9U9I4"/>
<feature type="region of interest" description="Disordered" evidence="2">
    <location>
        <begin position="256"/>
        <end position="284"/>
    </location>
</feature>
<dbReference type="Proteomes" id="UP000054279">
    <property type="component" value="Unassembled WGS sequence"/>
</dbReference>
<protein>
    <submittedName>
        <fullName evidence="3">Uncharacterized protein</fullName>
    </submittedName>
</protein>
<organism evidence="3 4">
    <name type="scientific">Sphaerobolus stellatus (strain SS14)</name>
    <dbReference type="NCBI Taxonomy" id="990650"/>
    <lineage>
        <taxon>Eukaryota</taxon>
        <taxon>Fungi</taxon>
        <taxon>Dikarya</taxon>
        <taxon>Basidiomycota</taxon>
        <taxon>Agaricomycotina</taxon>
        <taxon>Agaricomycetes</taxon>
        <taxon>Phallomycetidae</taxon>
        <taxon>Geastrales</taxon>
        <taxon>Sphaerobolaceae</taxon>
        <taxon>Sphaerobolus</taxon>
    </lineage>
</organism>
<feature type="region of interest" description="Disordered" evidence="2">
    <location>
        <begin position="44"/>
        <end position="72"/>
    </location>
</feature>
<gene>
    <name evidence="3" type="ORF">M422DRAFT_780954</name>
</gene>
<evidence type="ECO:0000313" key="3">
    <source>
        <dbReference type="EMBL" id="KIJ39733.1"/>
    </source>
</evidence>
<dbReference type="EMBL" id="KN837149">
    <property type="protein sequence ID" value="KIJ39733.1"/>
    <property type="molecule type" value="Genomic_DNA"/>
</dbReference>
<evidence type="ECO:0000256" key="2">
    <source>
        <dbReference type="SAM" id="MobiDB-lite"/>
    </source>
</evidence>
<evidence type="ECO:0000256" key="1">
    <source>
        <dbReference type="SAM" id="Coils"/>
    </source>
</evidence>
<feature type="coiled-coil region" evidence="1">
    <location>
        <begin position="293"/>
        <end position="320"/>
    </location>
</feature>
<dbReference type="OrthoDB" id="5560525at2759"/>
<keyword evidence="1" id="KW-0175">Coiled coil</keyword>
<keyword evidence="4" id="KW-1185">Reference proteome</keyword>
<dbReference type="HOGENOM" id="CLU_761100_0_0_1"/>
<sequence>MEIDTESEISPRLKRTNRVLGATTVHARTLGHCTLHDNNILRTFPSRPQQPLRRTDSLSSSIAKPKPTSPIIQSADDAKTVRALLETPLSTLKPEERLGLEERERRREEREGELVDMLAKMTGRMEELPTDPSKNQTDLETVVTLTRSNHQVAQTDARGRIKAHLGEWQGRRPAKVERVRRPPMITSLKDHHPNRSLNMTPSSTPLSATSRFFNFTSSFRSSFSSPFNTSPTTSMNPTHAALTDFPTTFIPIPALLPPFTSGPSTTSGSGSASPPPPPGPSHKEKLRMKAEELVAANKMVSDANRKAAETEEELRIVADQWDALKGAMWIVGSSPVFLYSRRVVHELFEGRSSNYSNRTAFLPYARLWICQIRRKEVLKETAVPGSFTVDNDTILVEIHLCASFKNKLGW</sequence>
<accession>A0A0C9U9I4</accession>
<evidence type="ECO:0000313" key="4">
    <source>
        <dbReference type="Proteomes" id="UP000054279"/>
    </source>
</evidence>